<accession>A0A4D6MU50</accession>
<dbReference type="Proteomes" id="UP000501690">
    <property type="component" value="Linkage Group LG8"/>
</dbReference>
<sequence length="116" mass="13420">MLTPVVGDHCKGEYTRANKHNKKDSISKLFKRHWSSWWLVPVTVLRLCRVWTHGVFTRLFQETEAPLLQWLLLKLDNLAQARGHLAQASQSRLSEALTVAKIRNLGELSLRLSWFA</sequence>
<name>A0A4D6MU50_VIGUN</name>
<evidence type="ECO:0000313" key="2">
    <source>
        <dbReference type="Proteomes" id="UP000501690"/>
    </source>
</evidence>
<dbReference type="AlphaFoldDB" id="A0A4D6MU50"/>
<organism evidence="1 2">
    <name type="scientific">Vigna unguiculata</name>
    <name type="common">Cowpea</name>
    <dbReference type="NCBI Taxonomy" id="3917"/>
    <lineage>
        <taxon>Eukaryota</taxon>
        <taxon>Viridiplantae</taxon>
        <taxon>Streptophyta</taxon>
        <taxon>Embryophyta</taxon>
        <taxon>Tracheophyta</taxon>
        <taxon>Spermatophyta</taxon>
        <taxon>Magnoliopsida</taxon>
        <taxon>eudicotyledons</taxon>
        <taxon>Gunneridae</taxon>
        <taxon>Pentapetalae</taxon>
        <taxon>rosids</taxon>
        <taxon>fabids</taxon>
        <taxon>Fabales</taxon>
        <taxon>Fabaceae</taxon>
        <taxon>Papilionoideae</taxon>
        <taxon>50 kb inversion clade</taxon>
        <taxon>NPAAA clade</taxon>
        <taxon>indigoferoid/millettioid clade</taxon>
        <taxon>Phaseoleae</taxon>
        <taxon>Vigna</taxon>
    </lineage>
</organism>
<dbReference type="EMBL" id="CP039352">
    <property type="protein sequence ID" value="QCE04658.1"/>
    <property type="molecule type" value="Genomic_DNA"/>
</dbReference>
<keyword evidence="2" id="KW-1185">Reference proteome</keyword>
<proteinExistence type="predicted"/>
<protein>
    <submittedName>
        <fullName evidence="1">Uncharacterized protein</fullName>
    </submittedName>
</protein>
<reference evidence="1 2" key="1">
    <citation type="submission" date="2019-04" db="EMBL/GenBank/DDBJ databases">
        <title>An improved genome assembly and genetic linkage map for asparagus bean, Vigna unguiculata ssp. sesquipedialis.</title>
        <authorList>
            <person name="Xia Q."/>
            <person name="Zhang R."/>
            <person name="Dong Y."/>
        </authorList>
    </citation>
    <scope>NUCLEOTIDE SEQUENCE [LARGE SCALE GENOMIC DNA]</scope>
    <source>
        <tissue evidence="1">Leaf</tissue>
    </source>
</reference>
<evidence type="ECO:0000313" key="1">
    <source>
        <dbReference type="EMBL" id="QCE04658.1"/>
    </source>
</evidence>
<gene>
    <name evidence="1" type="ORF">DEO72_LG8g2695</name>
</gene>